<feature type="region of interest" description="Disordered" evidence="1">
    <location>
        <begin position="85"/>
        <end position="145"/>
    </location>
</feature>
<reference evidence="3" key="1">
    <citation type="submission" date="2020-11" db="EMBL/GenBank/DDBJ databases">
        <authorList>
            <person name="Tran Van P."/>
        </authorList>
    </citation>
    <scope>NUCLEOTIDE SEQUENCE</scope>
</reference>
<dbReference type="AlphaFoldDB" id="A0A7R9DF82"/>
<dbReference type="InterPro" id="IPR036682">
    <property type="entry name" value="OS_D_A10/PebIII_sf"/>
</dbReference>
<feature type="chain" id="PRO_5030700621" description="Chemosensory protein" evidence="2">
    <location>
        <begin position="33"/>
        <end position="276"/>
    </location>
</feature>
<dbReference type="Pfam" id="PF03392">
    <property type="entry name" value="OS-D"/>
    <property type="match status" value="1"/>
</dbReference>
<evidence type="ECO:0000313" key="3">
    <source>
        <dbReference type="EMBL" id="CAD7413659.1"/>
    </source>
</evidence>
<dbReference type="Gene3D" id="1.10.2080.10">
    <property type="entry name" value="Insect odorant-binding protein A10/Ejaculatory bulb-specific protein 3"/>
    <property type="match status" value="1"/>
</dbReference>
<evidence type="ECO:0008006" key="4">
    <source>
        <dbReference type="Google" id="ProtNLM"/>
    </source>
</evidence>
<dbReference type="PANTHER" id="PTHR11257">
    <property type="entry name" value="CHEMOSENSORY PROTEIN-RELATED"/>
    <property type="match status" value="1"/>
</dbReference>
<sequence length="276" mass="30808">MKHQFYKKKNRMKASVLLFLVACVFLLEGTQGEDYPDPVALTNNANEEDLTNLLKCFYSEGECPKGTVELKASLALSSAVKWQAGEGAGRTSLAPPSKKIWTEEDESEEKSRGLESAPSSSESCPDGSASKAQAEAPRSTSTVEQSTNAIVFDTSLINERDPCHDAVRAKKHGSEHMVTVLESFRSHSFFDKLWHHCTQLTEKCGFKPPKLPRRAIFPTVAVSACSNCNPTQKQWFRIVGRHLLANRPADIKKLRETFDPSEEHKEEFLKFITSDD</sequence>
<feature type="signal peptide" evidence="2">
    <location>
        <begin position="1"/>
        <end position="32"/>
    </location>
</feature>
<dbReference type="SUPFAM" id="SSF100910">
    <property type="entry name" value="Chemosensory protein Csp2"/>
    <property type="match status" value="1"/>
</dbReference>
<dbReference type="InterPro" id="IPR005055">
    <property type="entry name" value="A10/PebIII"/>
</dbReference>
<keyword evidence="2" id="KW-0732">Signal</keyword>
<proteinExistence type="predicted"/>
<dbReference type="EMBL" id="OC323893">
    <property type="protein sequence ID" value="CAD7413659.1"/>
    <property type="molecule type" value="Genomic_DNA"/>
</dbReference>
<organism evidence="3">
    <name type="scientific">Timema cristinae</name>
    <name type="common">Walking stick</name>
    <dbReference type="NCBI Taxonomy" id="61476"/>
    <lineage>
        <taxon>Eukaryota</taxon>
        <taxon>Metazoa</taxon>
        <taxon>Ecdysozoa</taxon>
        <taxon>Arthropoda</taxon>
        <taxon>Hexapoda</taxon>
        <taxon>Insecta</taxon>
        <taxon>Pterygota</taxon>
        <taxon>Neoptera</taxon>
        <taxon>Polyneoptera</taxon>
        <taxon>Phasmatodea</taxon>
        <taxon>Timematodea</taxon>
        <taxon>Timematoidea</taxon>
        <taxon>Timematidae</taxon>
        <taxon>Timema</taxon>
    </lineage>
</organism>
<evidence type="ECO:0000256" key="2">
    <source>
        <dbReference type="SAM" id="SignalP"/>
    </source>
</evidence>
<accession>A0A7R9DF82</accession>
<name>A0A7R9DF82_TIMCR</name>
<gene>
    <name evidence="3" type="ORF">TCEB3V08_LOCUS11833</name>
</gene>
<protein>
    <recommendedName>
        <fullName evidence="4">Chemosensory protein</fullName>
    </recommendedName>
</protein>
<evidence type="ECO:0000256" key="1">
    <source>
        <dbReference type="SAM" id="MobiDB-lite"/>
    </source>
</evidence>
<dbReference type="PANTHER" id="PTHR11257:SF12">
    <property type="entry name" value="EJACULATORY BULB-SPECIFIC PROTEIN 3-RELATED"/>
    <property type="match status" value="1"/>
</dbReference>